<sequence>MGGYRTAQCGRCVILSEYLTNGAALTHTADRIRAKTGDTAQIVWDAEKGFGNAVDAISGSEKIQHADIPNYVKAEALTVAEKVNAVRTSDSIVFIAASDAHQQDSSADIVAGNLNAAQAMKALAYILPGIDFCCYLGDYTWGASTTTIAETKQHIAEINADIDEAFQGIPQFRTVGNHDAGAYAVTQNGTTIPDSELFQFIGKYCEGATYGSTVAGYCYRDFESKKLRVICLNTSESLTADKASTGYVSDVQAAWFAKTLKAVGAKSGWRVLTLSHHPLDWSVVSVCANIVKAYVEGGSIVVGGENVNFANSNSAQFLCAFHGHVHCFKTAKLNSISGNTPTEFNAWRVAIPNMCFSRNNEYGQNGNGEYYGIEFGEETTYNKTAGTADDTAFVVNVLNPAAQKIYSYCFGAGYDREVFTGVASVAVTGVTLNATSGELTKGGTVTLTATVAPANASNKTVTWTSSAPTVASVINGVVTALSAGTADITATTEDGGFTATYHLTVKAQTVDVLATYGYADNTRLSTGSGTEKSAAGYVTIGHTSKIQISNKLYPNGLTIRLSGADQVTGGPTSNPYSDSAMCWYTAAGAFSAGVYIYNTDNFSLNSKMAVDSDAKGFTLSWEAGKVPEVQYGIAFAVKGTGANLTVTLTAN</sequence>
<feature type="domain" description="BIG2" evidence="1">
    <location>
        <begin position="426"/>
        <end position="502"/>
    </location>
</feature>
<dbReference type="SMART" id="SM00635">
    <property type="entry name" value="BID_2"/>
    <property type="match status" value="1"/>
</dbReference>
<dbReference type="InterPro" id="IPR008964">
    <property type="entry name" value="Invasin/intimin_cell_adhesion"/>
</dbReference>
<accession>A0A8S5Q1J0</accession>
<organism evidence="2">
    <name type="scientific">Siphoviridae sp. ctR5S1</name>
    <dbReference type="NCBI Taxonomy" id="2825498"/>
    <lineage>
        <taxon>Viruses</taxon>
        <taxon>Duplodnaviria</taxon>
        <taxon>Heunggongvirae</taxon>
        <taxon>Uroviricota</taxon>
        <taxon>Caudoviricetes</taxon>
    </lineage>
</organism>
<evidence type="ECO:0000313" key="2">
    <source>
        <dbReference type="EMBL" id="DAE12388.1"/>
    </source>
</evidence>
<evidence type="ECO:0000259" key="1">
    <source>
        <dbReference type="SMART" id="SM00635"/>
    </source>
</evidence>
<dbReference type="InterPro" id="IPR029052">
    <property type="entry name" value="Metallo-depent_PP-like"/>
</dbReference>
<dbReference type="Pfam" id="PF02368">
    <property type="entry name" value="Big_2"/>
    <property type="match status" value="1"/>
</dbReference>
<dbReference type="EMBL" id="BK015550">
    <property type="protein sequence ID" value="DAE12388.1"/>
    <property type="molecule type" value="Genomic_DNA"/>
</dbReference>
<dbReference type="SUPFAM" id="SSF49373">
    <property type="entry name" value="Invasin/intimin cell-adhesion fragments"/>
    <property type="match status" value="1"/>
</dbReference>
<protein>
    <submittedName>
        <fullName evidence="2">Tail tube protein</fullName>
    </submittedName>
</protein>
<dbReference type="Gene3D" id="2.60.40.1080">
    <property type="match status" value="1"/>
</dbReference>
<reference evidence="2" key="1">
    <citation type="journal article" date="2021" name="Proc. Natl. Acad. Sci. U.S.A.">
        <title>A Catalog of Tens of Thousands of Viruses from Human Metagenomes Reveals Hidden Associations with Chronic Diseases.</title>
        <authorList>
            <person name="Tisza M.J."/>
            <person name="Buck C.B."/>
        </authorList>
    </citation>
    <scope>NUCLEOTIDE SEQUENCE</scope>
    <source>
        <strain evidence="2">CtR5S1</strain>
    </source>
</reference>
<dbReference type="Gene3D" id="3.60.21.10">
    <property type="match status" value="1"/>
</dbReference>
<name>A0A8S5Q1J0_9CAUD</name>
<dbReference type="InterPro" id="IPR003343">
    <property type="entry name" value="Big_2"/>
</dbReference>
<proteinExistence type="predicted"/>
<dbReference type="SUPFAM" id="SSF56300">
    <property type="entry name" value="Metallo-dependent phosphatases"/>
    <property type="match status" value="1"/>
</dbReference>